<evidence type="ECO:0000256" key="5">
    <source>
        <dbReference type="ARBA" id="ARBA00022605"/>
    </source>
</evidence>
<gene>
    <name evidence="10" type="primary">ilvN</name>
    <name evidence="10" type="ORF">DB895_10980</name>
</gene>
<dbReference type="UniPathway" id="UPA00049">
    <property type="reaction ID" value="UER00059"/>
</dbReference>
<dbReference type="PANTHER" id="PTHR30239">
    <property type="entry name" value="ACETOLACTATE SYNTHASE SMALL SUBUNIT"/>
    <property type="match status" value="1"/>
</dbReference>
<reference evidence="10 11" key="1">
    <citation type="submission" date="2018-04" db="EMBL/GenBank/DDBJ databases">
        <title>Flavobacterium sp. nov., isolated from glacier ice.</title>
        <authorList>
            <person name="Liu Q."/>
            <person name="Xin Y.-H."/>
        </authorList>
    </citation>
    <scope>NUCLEOTIDE SEQUENCE [LARGE SCALE GENOMIC DNA]</scope>
    <source>
        <strain evidence="10 11">RB1R5</strain>
    </source>
</reference>
<comment type="caution">
    <text evidence="10">The sequence shown here is derived from an EMBL/GenBank/DDBJ whole genome shotgun (WGS) entry which is preliminary data.</text>
</comment>
<dbReference type="InterPro" id="IPR027271">
    <property type="entry name" value="Acetolactate_synth/TF_NikR_C"/>
</dbReference>
<evidence type="ECO:0000256" key="6">
    <source>
        <dbReference type="ARBA" id="ARBA00023304"/>
    </source>
</evidence>
<proteinExistence type="inferred from homology"/>
<dbReference type="InterPro" id="IPR019455">
    <property type="entry name" value="Acetolactate_synth_ssu_C"/>
</dbReference>
<dbReference type="GO" id="GO:0009099">
    <property type="term" value="P:L-valine biosynthetic process"/>
    <property type="evidence" value="ECO:0007669"/>
    <property type="project" value="UniProtKB-UniRule"/>
</dbReference>
<dbReference type="GO" id="GO:0003984">
    <property type="term" value="F:acetolactate synthase activity"/>
    <property type="evidence" value="ECO:0007669"/>
    <property type="project" value="UniProtKB-UniRule"/>
</dbReference>
<comment type="subunit">
    <text evidence="4 8">Dimer of large and small chains.</text>
</comment>
<dbReference type="GO" id="GO:0009097">
    <property type="term" value="P:isoleucine biosynthetic process"/>
    <property type="evidence" value="ECO:0007669"/>
    <property type="project" value="UniProtKB-UniRule"/>
</dbReference>
<dbReference type="Pfam" id="PF22629">
    <property type="entry name" value="ACT_AHAS_ss"/>
    <property type="match status" value="1"/>
</dbReference>
<evidence type="ECO:0000256" key="3">
    <source>
        <dbReference type="ARBA" id="ARBA00006341"/>
    </source>
</evidence>
<comment type="pathway">
    <text evidence="2 8">Amino-acid biosynthesis; L-valine biosynthesis; L-valine from pyruvate: step 1/4.</text>
</comment>
<keyword evidence="5 8" id="KW-0028">Amino-acid biosynthesis</keyword>
<keyword evidence="6 8" id="KW-0100">Branched-chain amino acid biosynthesis</keyword>
<dbReference type="OrthoDB" id="1523722at2"/>
<evidence type="ECO:0000259" key="9">
    <source>
        <dbReference type="PROSITE" id="PS51671"/>
    </source>
</evidence>
<dbReference type="AlphaFoldDB" id="A0A2U1JH43"/>
<dbReference type="InterPro" id="IPR039557">
    <property type="entry name" value="AHAS_ACT"/>
</dbReference>
<dbReference type="EC" id="2.2.1.6" evidence="8"/>
<evidence type="ECO:0000256" key="4">
    <source>
        <dbReference type="ARBA" id="ARBA00011744"/>
    </source>
</evidence>
<comment type="pathway">
    <text evidence="1 8">Amino-acid biosynthesis; L-isoleucine biosynthesis; L-isoleucine from 2-oxobutanoate: step 1/4.</text>
</comment>
<evidence type="ECO:0000256" key="1">
    <source>
        <dbReference type="ARBA" id="ARBA00004974"/>
    </source>
</evidence>
<dbReference type="InterPro" id="IPR054480">
    <property type="entry name" value="AHAS_small-like_ACT"/>
</dbReference>
<protein>
    <recommendedName>
        <fullName evidence="8">Acetolactate synthase small subunit</fullName>
        <shortName evidence="8">AHAS</shortName>
        <shortName evidence="8">ALS</shortName>
        <ecNumber evidence="8">2.2.1.6</ecNumber>
    </recommendedName>
    <alternativeName>
        <fullName evidence="8">Acetohydroxy-acid synthase small subunit</fullName>
    </alternativeName>
</protein>
<dbReference type="InterPro" id="IPR004789">
    <property type="entry name" value="Acetalactate_synth_ssu"/>
</dbReference>
<keyword evidence="8" id="KW-0808">Transferase</keyword>
<dbReference type="PANTHER" id="PTHR30239:SF0">
    <property type="entry name" value="ACETOLACTATE SYNTHASE SMALL SUBUNIT 1, CHLOROPLASTIC"/>
    <property type="match status" value="1"/>
</dbReference>
<name>A0A2U1JH43_9FLAO</name>
<dbReference type="Proteomes" id="UP000245449">
    <property type="component" value="Unassembled WGS sequence"/>
</dbReference>
<dbReference type="NCBIfam" id="TIGR00119">
    <property type="entry name" value="acolac_sm"/>
    <property type="match status" value="1"/>
</dbReference>
<evidence type="ECO:0000313" key="10">
    <source>
        <dbReference type="EMBL" id="PWA04437.1"/>
    </source>
</evidence>
<dbReference type="InterPro" id="IPR045865">
    <property type="entry name" value="ACT-like_dom_sf"/>
</dbReference>
<dbReference type="EMBL" id="QCZI01000014">
    <property type="protein sequence ID" value="PWA04437.1"/>
    <property type="molecule type" value="Genomic_DNA"/>
</dbReference>
<dbReference type="CDD" id="cd04878">
    <property type="entry name" value="ACT_AHAS"/>
    <property type="match status" value="1"/>
</dbReference>
<dbReference type="SUPFAM" id="SSF55021">
    <property type="entry name" value="ACT-like"/>
    <property type="match status" value="2"/>
</dbReference>
<dbReference type="GO" id="GO:1990610">
    <property type="term" value="F:acetolactate synthase regulator activity"/>
    <property type="evidence" value="ECO:0007669"/>
    <property type="project" value="UniProtKB-UniRule"/>
</dbReference>
<evidence type="ECO:0000256" key="2">
    <source>
        <dbReference type="ARBA" id="ARBA00005025"/>
    </source>
</evidence>
<dbReference type="PROSITE" id="PS51671">
    <property type="entry name" value="ACT"/>
    <property type="match status" value="1"/>
</dbReference>
<accession>A0A2U1JH43</accession>
<evidence type="ECO:0000256" key="7">
    <source>
        <dbReference type="ARBA" id="ARBA00048670"/>
    </source>
</evidence>
<dbReference type="Pfam" id="PF10369">
    <property type="entry name" value="ALS_ss_C"/>
    <property type="match status" value="1"/>
</dbReference>
<evidence type="ECO:0000256" key="8">
    <source>
        <dbReference type="RuleBase" id="RU368092"/>
    </source>
</evidence>
<dbReference type="Gene3D" id="3.30.70.1150">
    <property type="entry name" value="ACT-like. Chain A, domain 2"/>
    <property type="match status" value="1"/>
</dbReference>
<comment type="catalytic activity">
    <reaction evidence="7 8">
        <text>2 pyruvate + H(+) = (2S)-2-acetolactate + CO2</text>
        <dbReference type="Rhea" id="RHEA:25249"/>
        <dbReference type="ChEBI" id="CHEBI:15361"/>
        <dbReference type="ChEBI" id="CHEBI:15378"/>
        <dbReference type="ChEBI" id="CHEBI:16526"/>
        <dbReference type="ChEBI" id="CHEBI:58476"/>
        <dbReference type="EC" id="2.2.1.6"/>
    </reaction>
</comment>
<dbReference type="InterPro" id="IPR002912">
    <property type="entry name" value="ACT_dom"/>
</dbReference>
<comment type="function">
    <text evidence="8">Catalyzes the conversion of 2 pyruvate molecules into acetolactate in the first common step of the biosynthetic pathway of the branched-amino acids such as leucine, isoleucine, and valine.</text>
</comment>
<comment type="similarity">
    <text evidence="3 8">Belongs to the acetolactate synthase small subunit family.</text>
</comment>
<organism evidence="10 11">
    <name type="scientific">Flavobacterium psychrotolerans</name>
    <dbReference type="NCBI Taxonomy" id="2169410"/>
    <lineage>
        <taxon>Bacteria</taxon>
        <taxon>Pseudomonadati</taxon>
        <taxon>Bacteroidota</taxon>
        <taxon>Flavobacteriia</taxon>
        <taxon>Flavobacteriales</taxon>
        <taxon>Flavobacteriaceae</taxon>
        <taxon>Flavobacterium</taxon>
    </lineage>
</organism>
<dbReference type="GO" id="GO:0005829">
    <property type="term" value="C:cytosol"/>
    <property type="evidence" value="ECO:0007669"/>
    <property type="project" value="TreeGrafter"/>
</dbReference>
<sequence>MMKQEYTLTIYTENQVGLINKIAIMFSRRKINLESLNTSPSEIDNIHRFTIVLKETEAVVKNLVRQMEKLVDVFKVNYNTNDEIIWQQIALYKVPTPIIMKEVKVERLLRKYGARTVVIRDDYTVFETTGQDEEVDNLLKELDKYGLIEFVRSSRIAIIKSSEGVHKKVLDMEKNDPTKKPINNEFLSHKSIIFEM</sequence>
<dbReference type="Gene3D" id="3.30.70.260">
    <property type="match status" value="1"/>
</dbReference>
<feature type="domain" description="ACT" evidence="9">
    <location>
        <begin position="7"/>
        <end position="81"/>
    </location>
</feature>
<evidence type="ECO:0000313" key="11">
    <source>
        <dbReference type="Proteomes" id="UP000245449"/>
    </source>
</evidence>
<keyword evidence="11" id="KW-1185">Reference proteome</keyword>
<dbReference type="UniPathway" id="UPA00047">
    <property type="reaction ID" value="UER00055"/>
</dbReference>